<comment type="similarity">
    <text evidence="8">Belongs to the AP2/ERF transcription factor family. ERF subfamily.</text>
</comment>
<evidence type="ECO:0000256" key="2">
    <source>
        <dbReference type="ARBA" id="ARBA00022821"/>
    </source>
</evidence>
<dbReference type="InterPro" id="IPR045277">
    <property type="entry name" value="DRE1A-I"/>
</dbReference>
<dbReference type="PANTHER" id="PTHR31839">
    <property type="entry name" value="DEHYDRATION-RESPONSIVE ELEMENT-BINDING PROTEIN 1D"/>
    <property type="match status" value="1"/>
</dbReference>
<evidence type="ECO:0000256" key="3">
    <source>
        <dbReference type="ARBA" id="ARBA00023015"/>
    </source>
</evidence>
<sequence length="225" mass="25164">MDSLGSCSDPNPFGVFDMPEIPSLKGHSDEEVILASNRPKKRAGRKKFKETRHPIYRGIRQRNSDKWVCELREPSNQKRIWLGTYPTAEMAARAHDVAALAFRGQLACLNFADSVWCLPVPVSKDVKDIQKAALEAAELFRPSEEGGRTKLQENVMDSEGVSSGNLTTLDTTKTLSDCDNFYMNEDSEANKEGILLSPPPCFDHSFSWDDLESDGAEMVLWSYSI</sequence>
<dbReference type="InterPro" id="IPR016177">
    <property type="entry name" value="DNA-bd_dom_sf"/>
</dbReference>
<proteinExistence type="inferred from homology"/>
<dbReference type="Gene3D" id="3.30.730.10">
    <property type="entry name" value="AP2/ERF domain"/>
    <property type="match status" value="1"/>
</dbReference>
<dbReference type="SMART" id="SM00380">
    <property type="entry name" value="AP2"/>
    <property type="match status" value="1"/>
</dbReference>
<dbReference type="PRINTS" id="PR00367">
    <property type="entry name" value="ETHRSPELEMNT"/>
</dbReference>
<keyword evidence="2" id="KW-0611">Plant defense</keyword>
<organism evidence="10 11">
    <name type="scientific">Fraxinus pennsylvanica</name>
    <dbReference type="NCBI Taxonomy" id="56036"/>
    <lineage>
        <taxon>Eukaryota</taxon>
        <taxon>Viridiplantae</taxon>
        <taxon>Streptophyta</taxon>
        <taxon>Embryophyta</taxon>
        <taxon>Tracheophyta</taxon>
        <taxon>Spermatophyta</taxon>
        <taxon>Magnoliopsida</taxon>
        <taxon>eudicotyledons</taxon>
        <taxon>Gunneridae</taxon>
        <taxon>Pentapetalae</taxon>
        <taxon>asterids</taxon>
        <taxon>lamiids</taxon>
        <taxon>Lamiales</taxon>
        <taxon>Oleaceae</taxon>
        <taxon>Oleeae</taxon>
        <taxon>Fraxinus</taxon>
    </lineage>
</organism>
<keyword evidence="11" id="KW-1185">Reference proteome</keyword>
<dbReference type="CDD" id="cd00018">
    <property type="entry name" value="AP2"/>
    <property type="match status" value="1"/>
</dbReference>
<name>A0AAD2DMH1_9LAMI</name>
<gene>
    <name evidence="10" type="ORF">FPE_LOCUS6844</name>
</gene>
<dbReference type="GO" id="GO:0005634">
    <property type="term" value="C:nucleus"/>
    <property type="evidence" value="ECO:0007669"/>
    <property type="project" value="UniProtKB-SubCell"/>
</dbReference>
<dbReference type="EMBL" id="OU503039">
    <property type="protein sequence ID" value="CAI9759414.1"/>
    <property type="molecule type" value="Genomic_DNA"/>
</dbReference>
<keyword evidence="3" id="KW-0805">Transcription regulation</keyword>
<dbReference type="GO" id="GO:0006952">
    <property type="term" value="P:defense response"/>
    <property type="evidence" value="ECO:0007669"/>
    <property type="project" value="UniProtKB-KW"/>
</dbReference>
<evidence type="ECO:0000259" key="9">
    <source>
        <dbReference type="PROSITE" id="PS51032"/>
    </source>
</evidence>
<dbReference type="GO" id="GO:0003677">
    <property type="term" value="F:DNA binding"/>
    <property type="evidence" value="ECO:0007669"/>
    <property type="project" value="UniProtKB-KW"/>
</dbReference>
<dbReference type="GO" id="GO:0003700">
    <property type="term" value="F:DNA-binding transcription factor activity"/>
    <property type="evidence" value="ECO:0007669"/>
    <property type="project" value="InterPro"/>
</dbReference>
<evidence type="ECO:0000313" key="11">
    <source>
        <dbReference type="Proteomes" id="UP000834106"/>
    </source>
</evidence>
<dbReference type="PANTHER" id="PTHR31839:SF47">
    <property type="entry name" value="DEHYDRATION-RESPONSIVE ELEMENT-BINDING PROTEIN 1F-LIKE"/>
    <property type="match status" value="1"/>
</dbReference>
<evidence type="ECO:0000256" key="5">
    <source>
        <dbReference type="ARBA" id="ARBA00023159"/>
    </source>
</evidence>
<dbReference type="Pfam" id="PF00847">
    <property type="entry name" value="AP2"/>
    <property type="match status" value="1"/>
</dbReference>
<feature type="domain" description="AP2/ERF" evidence="9">
    <location>
        <begin position="55"/>
        <end position="112"/>
    </location>
</feature>
<keyword evidence="6" id="KW-0804">Transcription</keyword>
<evidence type="ECO:0000256" key="6">
    <source>
        <dbReference type="ARBA" id="ARBA00023163"/>
    </source>
</evidence>
<keyword evidence="4" id="KW-0238">DNA-binding</keyword>
<protein>
    <recommendedName>
        <fullName evidence="9">AP2/ERF domain-containing protein</fullName>
    </recommendedName>
</protein>
<evidence type="ECO:0000256" key="4">
    <source>
        <dbReference type="ARBA" id="ARBA00023125"/>
    </source>
</evidence>
<keyword evidence="5" id="KW-0010">Activator</keyword>
<accession>A0AAD2DMH1</accession>
<dbReference type="InterPro" id="IPR036955">
    <property type="entry name" value="AP2/ERF_dom_sf"/>
</dbReference>
<dbReference type="FunFam" id="3.30.730.10:FF:000001">
    <property type="entry name" value="Ethylene-responsive transcription factor 2"/>
    <property type="match status" value="1"/>
</dbReference>
<dbReference type="AlphaFoldDB" id="A0AAD2DMH1"/>
<evidence type="ECO:0000256" key="7">
    <source>
        <dbReference type="ARBA" id="ARBA00023242"/>
    </source>
</evidence>
<evidence type="ECO:0000313" key="10">
    <source>
        <dbReference type="EMBL" id="CAI9759414.1"/>
    </source>
</evidence>
<evidence type="ECO:0000256" key="8">
    <source>
        <dbReference type="ARBA" id="ARBA00024343"/>
    </source>
</evidence>
<comment type="subcellular location">
    <subcellularLocation>
        <location evidence="1">Nucleus</location>
    </subcellularLocation>
</comment>
<dbReference type="PROSITE" id="PS51032">
    <property type="entry name" value="AP2_ERF"/>
    <property type="match status" value="1"/>
</dbReference>
<dbReference type="Proteomes" id="UP000834106">
    <property type="component" value="Chromosome 4"/>
</dbReference>
<evidence type="ECO:0000256" key="1">
    <source>
        <dbReference type="ARBA" id="ARBA00004123"/>
    </source>
</evidence>
<dbReference type="SUPFAM" id="SSF54171">
    <property type="entry name" value="DNA-binding domain"/>
    <property type="match status" value="1"/>
</dbReference>
<dbReference type="InterPro" id="IPR001471">
    <property type="entry name" value="AP2/ERF_dom"/>
</dbReference>
<keyword evidence="7" id="KW-0539">Nucleus</keyword>
<reference evidence="10" key="1">
    <citation type="submission" date="2023-05" db="EMBL/GenBank/DDBJ databases">
        <authorList>
            <person name="Huff M."/>
        </authorList>
    </citation>
    <scope>NUCLEOTIDE SEQUENCE</scope>
</reference>